<evidence type="ECO:0000256" key="2">
    <source>
        <dbReference type="ARBA" id="ARBA00022741"/>
    </source>
</evidence>
<gene>
    <name evidence="5" type="ORF">SAMN04487884_11831</name>
</gene>
<dbReference type="PROSITE" id="PS00211">
    <property type="entry name" value="ABC_TRANSPORTER_1"/>
    <property type="match status" value="1"/>
</dbReference>
<dbReference type="Proteomes" id="UP000182584">
    <property type="component" value="Unassembled WGS sequence"/>
</dbReference>
<dbReference type="AlphaFoldDB" id="A0A1H9UCY6"/>
<dbReference type="CDD" id="cd03293">
    <property type="entry name" value="ABC_NrtD_SsuB_transporters"/>
    <property type="match status" value="1"/>
</dbReference>
<feature type="domain" description="ABC transporter" evidence="4">
    <location>
        <begin position="4"/>
        <end position="239"/>
    </location>
</feature>
<keyword evidence="3 5" id="KW-0067">ATP-binding</keyword>
<dbReference type="EMBL" id="FOGJ01000018">
    <property type="protein sequence ID" value="SES07306.1"/>
    <property type="molecule type" value="Genomic_DNA"/>
</dbReference>
<dbReference type="InterPro" id="IPR003593">
    <property type="entry name" value="AAA+_ATPase"/>
</dbReference>
<dbReference type="InterPro" id="IPR003439">
    <property type="entry name" value="ABC_transporter-like_ATP-bd"/>
</dbReference>
<name>A0A1H9UCY6_BUTFI</name>
<keyword evidence="1" id="KW-0813">Transport</keyword>
<dbReference type="InterPro" id="IPR027417">
    <property type="entry name" value="P-loop_NTPase"/>
</dbReference>
<dbReference type="PANTHER" id="PTHR42788:SF13">
    <property type="entry name" value="ALIPHATIC SULFONATES IMPORT ATP-BINDING PROTEIN SSUB"/>
    <property type="match status" value="1"/>
</dbReference>
<protein>
    <submittedName>
        <fullName evidence="5">NitT/TauT family transport system ATP-binding protein</fullName>
    </submittedName>
</protein>
<dbReference type="SMART" id="SM00382">
    <property type="entry name" value="AAA"/>
    <property type="match status" value="1"/>
</dbReference>
<accession>A0A1H9UCY6</accession>
<dbReference type="Pfam" id="PF00005">
    <property type="entry name" value="ABC_tran"/>
    <property type="match status" value="1"/>
</dbReference>
<dbReference type="GO" id="GO:0016887">
    <property type="term" value="F:ATP hydrolysis activity"/>
    <property type="evidence" value="ECO:0007669"/>
    <property type="project" value="InterPro"/>
</dbReference>
<dbReference type="RefSeq" id="WP_022757958.1">
    <property type="nucleotide sequence ID" value="NZ_FOGJ01000018.1"/>
</dbReference>
<dbReference type="PANTHER" id="PTHR42788">
    <property type="entry name" value="TAURINE IMPORT ATP-BINDING PROTEIN-RELATED"/>
    <property type="match status" value="1"/>
</dbReference>
<evidence type="ECO:0000256" key="3">
    <source>
        <dbReference type="ARBA" id="ARBA00022840"/>
    </source>
</evidence>
<evidence type="ECO:0000313" key="5">
    <source>
        <dbReference type="EMBL" id="SES07306.1"/>
    </source>
</evidence>
<sequence length="278" mass="30940">MGKIRFQNVSLNYSNGNSVKNVLENIDLEINKGEFVCVIGPSGCGKSTLLSLLSGLNKPTNGTVTIDGQKIKGPGTDRGVVFQHYSLFPWLTARKNIIFGIKQAGKEKNKARILKRAQYFLDRVELSDSGDKYPFELSGGMQQRVALARTLAMDTDILLMDEPFGAIDPKVRYELQDLTLELCKDGDAKKTAVFVTHDIDEAIFLADRIIFMSPGGAYKDIKIPASIRNLRDRSLLFVNKDYKKLHDELVGLFYNDADEGKGRSGASYIEEHEIEVAV</sequence>
<evidence type="ECO:0000256" key="1">
    <source>
        <dbReference type="ARBA" id="ARBA00022448"/>
    </source>
</evidence>
<keyword evidence="2" id="KW-0547">Nucleotide-binding</keyword>
<dbReference type="InterPro" id="IPR050166">
    <property type="entry name" value="ABC_transporter_ATP-bind"/>
</dbReference>
<dbReference type="Gene3D" id="3.40.50.300">
    <property type="entry name" value="P-loop containing nucleotide triphosphate hydrolases"/>
    <property type="match status" value="1"/>
</dbReference>
<organism evidence="5 6">
    <name type="scientific">Butyrivibrio fibrisolvens</name>
    <dbReference type="NCBI Taxonomy" id="831"/>
    <lineage>
        <taxon>Bacteria</taxon>
        <taxon>Bacillati</taxon>
        <taxon>Bacillota</taxon>
        <taxon>Clostridia</taxon>
        <taxon>Lachnospirales</taxon>
        <taxon>Lachnospiraceae</taxon>
        <taxon>Butyrivibrio</taxon>
    </lineage>
</organism>
<dbReference type="PROSITE" id="PS50893">
    <property type="entry name" value="ABC_TRANSPORTER_2"/>
    <property type="match status" value="1"/>
</dbReference>
<evidence type="ECO:0000313" key="6">
    <source>
        <dbReference type="Proteomes" id="UP000182584"/>
    </source>
</evidence>
<dbReference type="InterPro" id="IPR017871">
    <property type="entry name" value="ABC_transporter-like_CS"/>
</dbReference>
<dbReference type="OrthoDB" id="9801958at2"/>
<reference evidence="5 6" key="1">
    <citation type="submission" date="2016-10" db="EMBL/GenBank/DDBJ databases">
        <authorList>
            <person name="de Groot N.N."/>
        </authorList>
    </citation>
    <scope>NUCLEOTIDE SEQUENCE [LARGE SCALE GENOMIC DNA]</scope>
    <source>
        <strain evidence="5 6">AR40</strain>
    </source>
</reference>
<dbReference type="GO" id="GO:0005524">
    <property type="term" value="F:ATP binding"/>
    <property type="evidence" value="ECO:0007669"/>
    <property type="project" value="UniProtKB-KW"/>
</dbReference>
<dbReference type="SUPFAM" id="SSF52540">
    <property type="entry name" value="P-loop containing nucleoside triphosphate hydrolases"/>
    <property type="match status" value="1"/>
</dbReference>
<proteinExistence type="predicted"/>
<evidence type="ECO:0000259" key="4">
    <source>
        <dbReference type="PROSITE" id="PS50893"/>
    </source>
</evidence>